<comment type="caution">
    <text evidence="2">The sequence shown here is derived from an EMBL/GenBank/DDBJ whole genome shotgun (WGS) entry which is preliminary data.</text>
</comment>
<evidence type="ECO:0000256" key="1">
    <source>
        <dbReference type="SAM" id="Phobius"/>
    </source>
</evidence>
<gene>
    <name evidence="2" type="ORF">UR19_C0006G0016</name>
</gene>
<keyword evidence="1" id="KW-0812">Transmembrane</keyword>
<evidence type="ECO:0008006" key="4">
    <source>
        <dbReference type="Google" id="ProtNLM"/>
    </source>
</evidence>
<evidence type="ECO:0000313" key="2">
    <source>
        <dbReference type="EMBL" id="KKP29953.1"/>
    </source>
</evidence>
<dbReference type="PANTHER" id="PTHR31272">
    <property type="entry name" value="CYTOCHROME C-TYPE BIOGENESIS PROTEIN HI_1454-RELATED"/>
    <property type="match status" value="1"/>
</dbReference>
<dbReference type="EMBL" id="LBOG01000006">
    <property type="protein sequence ID" value="KKP29953.1"/>
    <property type="molecule type" value="Genomic_DNA"/>
</dbReference>
<name>A0A0F9YEZ8_9BACT</name>
<organism evidence="2 3">
    <name type="scientific">Candidatus Nomurabacteria bacterium GW2011_GWF1_31_48</name>
    <dbReference type="NCBI Taxonomy" id="1618767"/>
    <lineage>
        <taxon>Bacteria</taxon>
        <taxon>Candidatus Nomuraibacteriota</taxon>
    </lineage>
</organism>
<dbReference type="Proteomes" id="UP000034934">
    <property type="component" value="Unassembled WGS sequence"/>
</dbReference>
<accession>A0A0F9YEZ8</accession>
<feature type="transmembrane region" description="Helical" evidence="1">
    <location>
        <begin position="136"/>
        <end position="159"/>
    </location>
</feature>
<keyword evidence="1" id="KW-1133">Transmembrane helix</keyword>
<reference evidence="2 3" key="1">
    <citation type="journal article" date="2015" name="Nature">
        <title>rRNA introns, odd ribosomes, and small enigmatic genomes across a large radiation of phyla.</title>
        <authorList>
            <person name="Brown C.T."/>
            <person name="Hug L.A."/>
            <person name="Thomas B.C."/>
            <person name="Sharon I."/>
            <person name="Castelle C.J."/>
            <person name="Singh A."/>
            <person name="Wilkins M.J."/>
            <person name="Williams K.H."/>
            <person name="Banfield J.F."/>
        </authorList>
    </citation>
    <scope>NUCLEOTIDE SEQUENCE [LARGE SCALE GENOMIC DNA]</scope>
</reference>
<feature type="transmembrane region" description="Helical" evidence="1">
    <location>
        <begin position="12"/>
        <end position="38"/>
    </location>
</feature>
<feature type="transmembrane region" description="Helical" evidence="1">
    <location>
        <begin position="171"/>
        <end position="192"/>
    </location>
</feature>
<protein>
    <recommendedName>
        <fullName evidence="4">Cytochrome C biogenesis protein transmembrane domain-containing protein</fullName>
    </recommendedName>
</protein>
<evidence type="ECO:0000313" key="3">
    <source>
        <dbReference type="Proteomes" id="UP000034934"/>
    </source>
</evidence>
<keyword evidence="1" id="KW-0472">Membrane</keyword>
<sequence>MFSSFLTTSSHGFLPVIMLSALIDSINPCAISVLFLTITFLFSLGKNRKFVLISGGVYIFAIATVYTFIGLGALKALTFFNVPNVMAKVGSSILLLYSIISLINEFFPKFPIKLKMPESTHATIAKVMTKGSIPAFLLLGALVAMFEFPCTGGPYLFVLSLLHDYANFWKGFWYLILYNFIFVLPLIIILLFTTNKVMAEKIDKLRKLETKKARVILLLILIGFGILIFSL</sequence>
<dbReference type="InterPro" id="IPR051790">
    <property type="entry name" value="Cytochrome_c-biogenesis_DsbD"/>
</dbReference>
<proteinExistence type="predicted"/>
<dbReference type="PANTHER" id="PTHR31272:SF9">
    <property type="entry name" value="BLL1027 PROTEIN"/>
    <property type="match status" value="1"/>
</dbReference>
<feature type="transmembrane region" description="Helical" evidence="1">
    <location>
        <begin position="89"/>
        <end position="107"/>
    </location>
</feature>
<feature type="transmembrane region" description="Helical" evidence="1">
    <location>
        <begin position="213"/>
        <end position="230"/>
    </location>
</feature>
<dbReference type="AlphaFoldDB" id="A0A0F9YEZ8"/>
<feature type="transmembrane region" description="Helical" evidence="1">
    <location>
        <begin position="50"/>
        <end position="69"/>
    </location>
</feature>